<dbReference type="OrthoDB" id="512920at2759"/>
<dbReference type="Pfam" id="PF00534">
    <property type="entry name" value="Glycos_transf_1"/>
    <property type="match status" value="1"/>
</dbReference>
<organism evidence="4 5">
    <name type="scientific">Exaiptasia diaphana</name>
    <name type="common">Tropical sea anemone</name>
    <name type="synonym">Aiptasia pulchella</name>
    <dbReference type="NCBI Taxonomy" id="2652724"/>
    <lineage>
        <taxon>Eukaryota</taxon>
        <taxon>Metazoa</taxon>
        <taxon>Cnidaria</taxon>
        <taxon>Anthozoa</taxon>
        <taxon>Hexacorallia</taxon>
        <taxon>Actiniaria</taxon>
        <taxon>Aiptasiidae</taxon>
        <taxon>Exaiptasia</taxon>
    </lineage>
</organism>
<dbReference type="PANTHER" id="PTHR46401:SF2">
    <property type="entry name" value="GLYCOSYLTRANSFERASE WBBK-RELATED"/>
    <property type="match status" value="1"/>
</dbReference>
<name>A0A913XIV6_EXADI</name>
<dbReference type="Gene3D" id="3.40.50.2000">
    <property type="entry name" value="Glycogen Phosphorylase B"/>
    <property type="match status" value="1"/>
</dbReference>
<dbReference type="RefSeq" id="XP_020905007.1">
    <property type="nucleotide sequence ID" value="XM_021049348.1"/>
</dbReference>
<dbReference type="AlphaFoldDB" id="A0A913XIV6"/>
<dbReference type="CDD" id="cd03801">
    <property type="entry name" value="GT4_PimA-like"/>
    <property type="match status" value="1"/>
</dbReference>
<dbReference type="GO" id="GO:0016757">
    <property type="term" value="F:glycosyltransferase activity"/>
    <property type="evidence" value="ECO:0007669"/>
    <property type="project" value="UniProtKB-KW"/>
</dbReference>
<accession>A0A913XIV6</accession>
<dbReference type="KEGG" id="epa:110243263"/>
<keyword evidence="1" id="KW-0328">Glycosyltransferase</keyword>
<dbReference type="Proteomes" id="UP000887567">
    <property type="component" value="Unplaced"/>
</dbReference>
<dbReference type="GeneID" id="110243263"/>
<dbReference type="PANTHER" id="PTHR46401">
    <property type="entry name" value="GLYCOSYLTRANSFERASE WBBK-RELATED"/>
    <property type="match status" value="1"/>
</dbReference>
<evidence type="ECO:0000256" key="1">
    <source>
        <dbReference type="ARBA" id="ARBA00022676"/>
    </source>
</evidence>
<proteinExistence type="predicted"/>
<reference evidence="4" key="1">
    <citation type="submission" date="2022-11" db="UniProtKB">
        <authorList>
            <consortium name="EnsemblMetazoa"/>
        </authorList>
    </citation>
    <scope>IDENTIFICATION</scope>
</reference>
<evidence type="ECO:0000313" key="4">
    <source>
        <dbReference type="EnsemblMetazoa" id="XP_020905007.1"/>
    </source>
</evidence>
<evidence type="ECO:0000313" key="5">
    <source>
        <dbReference type="Proteomes" id="UP000887567"/>
    </source>
</evidence>
<keyword evidence="2" id="KW-0808">Transferase</keyword>
<dbReference type="EnsemblMetazoa" id="XM_021049348.1">
    <property type="protein sequence ID" value="XP_020905007.1"/>
    <property type="gene ID" value="LOC110243263"/>
</dbReference>
<evidence type="ECO:0000256" key="2">
    <source>
        <dbReference type="ARBA" id="ARBA00022679"/>
    </source>
</evidence>
<feature type="domain" description="Glycosyl transferase family 1" evidence="3">
    <location>
        <begin position="214"/>
        <end position="344"/>
    </location>
</feature>
<dbReference type="InterPro" id="IPR001296">
    <property type="entry name" value="Glyco_trans_1"/>
</dbReference>
<dbReference type="SUPFAM" id="SSF53756">
    <property type="entry name" value="UDP-Glycosyltransferase/glycogen phosphorylase"/>
    <property type="match status" value="1"/>
</dbReference>
<sequence>MKTILITAYAINPFKGSEDGTGWNITREILQEFKVILITRENNVPHLVKWFKDNDTDLLDRIHFVGFDLPPAVLKIKKKMGSKGHVVYFYLWQRYIARFIKKQAFKFDLAMSLNFHSDSHPHFLWKFNTPIFWGPIGHHPMIPREFVLKYGVKAYMIDRMFFGMKWMMRKLNPAYRKAVRRTEKIFVINSSIQEAIGAGAPKVIHLPAVAAPESMSSEKANGEKFTVLCAGRFHFMKGFDIALRAFVEFTENLSENERENVQLILVGKGNEKDRLQAMIEDSEVASRIKWLDWVPHSEMKALYQSSQLFLFPSHEGAGMVVPEAMSYGLPVLTFANYGPGELIGIDELQVPYGPYQQS</sequence>
<evidence type="ECO:0000259" key="3">
    <source>
        <dbReference type="Pfam" id="PF00534"/>
    </source>
</evidence>
<protein>
    <recommendedName>
        <fullName evidence="3">Glycosyl transferase family 1 domain-containing protein</fullName>
    </recommendedName>
</protein>
<keyword evidence="5" id="KW-1185">Reference proteome</keyword>